<proteinExistence type="predicted"/>
<gene>
    <name evidence="1" type="ORF">SB48_HM08orf03877</name>
</gene>
<accession>A0AAN0T6A9</accession>
<dbReference type="Proteomes" id="UP000032024">
    <property type="component" value="Chromosome"/>
</dbReference>
<reference evidence="2" key="1">
    <citation type="submission" date="2015-01" db="EMBL/GenBank/DDBJ databases">
        <title>Comparative genome analysis of Bacillus coagulans HM-08, Clostridium butyricum HM-68, Bacillus subtilis HM-66 and Bacillus paralicheniformis BL-09.</title>
        <authorList>
            <person name="Zhang H."/>
        </authorList>
    </citation>
    <scope>NUCLEOTIDE SEQUENCE [LARGE SCALE GENOMIC DNA]</scope>
    <source>
        <strain evidence="2">HM-08</strain>
    </source>
</reference>
<dbReference type="AlphaFoldDB" id="A0AAN0T6A9"/>
<organism evidence="1 2">
    <name type="scientific">Heyndrickxia coagulans</name>
    <name type="common">Weizmannia coagulans</name>
    <dbReference type="NCBI Taxonomy" id="1398"/>
    <lineage>
        <taxon>Bacteria</taxon>
        <taxon>Bacillati</taxon>
        <taxon>Bacillota</taxon>
        <taxon>Bacilli</taxon>
        <taxon>Bacillales</taxon>
        <taxon>Bacillaceae</taxon>
        <taxon>Heyndrickxia</taxon>
    </lineage>
</organism>
<evidence type="ECO:0000313" key="1">
    <source>
        <dbReference type="EMBL" id="AJO23238.1"/>
    </source>
</evidence>
<protein>
    <submittedName>
        <fullName evidence="1">Uncharacterized protein</fullName>
    </submittedName>
</protein>
<evidence type="ECO:0000313" key="2">
    <source>
        <dbReference type="Proteomes" id="UP000032024"/>
    </source>
</evidence>
<keyword evidence="2" id="KW-1185">Reference proteome</keyword>
<sequence length="38" mass="4169">MPKFGEILIKGSPGKSGVPQWINARAMRMGKLAERKKG</sequence>
<name>A0AAN0T6A9_HEYCO</name>
<dbReference type="EMBL" id="CP010525">
    <property type="protein sequence ID" value="AJO23238.1"/>
    <property type="molecule type" value="Genomic_DNA"/>
</dbReference>